<reference evidence="11 12" key="1">
    <citation type="submission" date="2018-10" db="EMBL/GenBank/DDBJ databases">
        <title>Genomic Encyclopedia of Archaeal and Bacterial Type Strains, Phase II (KMG-II): from individual species to whole genera.</title>
        <authorList>
            <person name="Goeker M."/>
        </authorList>
    </citation>
    <scope>NUCLEOTIDE SEQUENCE [LARGE SCALE GENOMIC DNA]</scope>
    <source>
        <strain evidence="11 12">DSM 16510</strain>
    </source>
</reference>
<name>A0A497XNU2_9AQUI</name>
<comment type="catalytic activity">
    <reaction evidence="6 9">
        <text>lipid IVA (E. coli) + CMP-3-deoxy-beta-D-manno-octulosonate = alpha-Kdo-(2-&gt;6)-lipid IVA (E. coli) + CMP + H(+)</text>
        <dbReference type="Rhea" id="RHEA:28066"/>
        <dbReference type="ChEBI" id="CHEBI:15378"/>
        <dbReference type="ChEBI" id="CHEBI:58603"/>
        <dbReference type="ChEBI" id="CHEBI:60364"/>
        <dbReference type="ChEBI" id="CHEBI:60377"/>
        <dbReference type="ChEBI" id="CHEBI:85987"/>
        <dbReference type="EC" id="2.4.99.12"/>
    </reaction>
</comment>
<keyword evidence="4 9" id="KW-0808">Transferase</keyword>
<comment type="function">
    <text evidence="9">Involved in lipopolysaccharide (LPS) biosynthesis. Catalyzes the transfer of 3-deoxy-D-manno-octulosonate (Kdo) residue(s) from CMP-Kdo to lipid IV(A), the tetraacyldisaccharide-1,4'-bisphosphate precursor of lipid A.</text>
</comment>
<dbReference type="AlphaFoldDB" id="A0A497XNU2"/>
<comment type="caution">
    <text evidence="11">The sequence shown here is derived from an EMBL/GenBank/DDBJ whole genome shotgun (WGS) entry which is preliminary data.</text>
</comment>
<dbReference type="RefSeq" id="WP_121010554.1">
    <property type="nucleotide sequence ID" value="NZ_RCCJ01000001.1"/>
</dbReference>
<evidence type="ECO:0000256" key="3">
    <source>
        <dbReference type="ARBA" id="ARBA00019077"/>
    </source>
</evidence>
<evidence type="ECO:0000256" key="2">
    <source>
        <dbReference type="ARBA" id="ARBA00012621"/>
    </source>
</evidence>
<feature type="site" description="Transition state stabilizer" evidence="8">
    <location>
        <position position="99"/>
    </location>
</feature>
<feature type="domain" description="3-deoxy-D-manno-octulosonic-acid transferase N-terminal" evidence="10">
    <location>
        <begin position="6"/>
        <end position="165"/>
    </location>
</feature>
<proteinExistence type="inferred from homology"/>
<dbReference type="EC" id="2.4.99.12" evidence="2 9"/>
<evidence type="ECO:0000256" key="4">
    <source>
        <dbReference type="ARBA" id="ARBA00022679"/>
    </source>
</evidence>
<comment type="pathway">
    <text evidence="1 9">Bacterial outer membrane biogenesis; LPS core biosynthesis.</text>
</comment>
<dbReference type="PANTHER" id="PTHR42755">
    <property type="entry name" value="3-DEOXY-MANNO-OCTULOSONATE CYTIDYLYLTRANSFERASE"/>
    <property type="match status" value="1"/>
</dbReference>
<keyword evidence="9" id="KW-0997">Cell inner membrane</keyword>
<evidence type="ECO:0000256" key="7">
    <source>
        <dbReference type="PIRSR" id="PIRSR639901-1"/>
    </source>
</evidence>
<dbReference type="PANTHER" id="PTHR42755:SF1">
    <property type="entry name" value="3-DEOXY-D-MANNO-OCTULOSONIC ACID TRANSFERASE, MITOCHONDRIAL-RELATED"/>
    <property type="match status" value="1"/>
</dbReference>
<dbReference type="GO" id="GO:0009245">
    <property type="term" value="P:lipid A biosynthetic process"/>
    <property type="evidence" value="ECO:0007669"/>
    <property type="project" value="TreeGrafter"/>
</dbReference>
<comment type="subcellular location">
    <subcellularLocation>
        <location evidence="9">Cell inner membrane</location>
    </subcellularLocation>
</comment>
<evidence type="ECO:0000256" key="1">
    <source>
        <dbReference type="ARBA" id="ARBA00004713"/>
    </source>
</evidence>
<dbReference type="UniPathway" id="UPA00958"/>
<keyword evidence="9" id="KW-0448">Lipopolysaccharide biosynthesis</keyword>
<dbReference type="InterPro" id="IPR039901">
    <property type="entry name" value="Kdotransferase"/>
</dbReference>
<dbReference type="Gene3D" id="3.40.50.2000">
    <property type="entry name" value="Glycogen Phosphorylase B"/>
    <property type="match status" value="1"/>
</dbReference>
<evidence type="ECO:0000256" key="6">
    <source>
        <dbReference type="ARBA" id="ARBA00049183"/>
    </source>
</evidence>
<protein>
    <recommendedName>
        <fullName evidence="3 9">3-deoxy-D-manno-octulosonic acid transferase</fullName>
        <shortName evidence="9">Kdo transferase</shortName>
        <ecNumber evidence="2 9">2.4.99.12</ecNumber>
    </recommendedName>
    <alternativeName>
        <fullName evidence="5 9">Lipid IV(A) 3-deoxy-D-manno-octulosonic acid transferase</fullName>
    </alternativeName>
</protein>
<feature type="active site" description="Proton acceptor" evidence="7">
    <location>
        <position position="32"/>
    </location>
</feature>
<keyword evidence="12" id="KW-1185">Reference proteome</keyword>
<evidence type="ECO:0000256" key="9">
    <source>
        <dbReference type="RuleBase" id="RU365103"/>
    </source>
</evidence>
<dbReference type="Gene3D" id="3.40.50.11720">
    <property type="entry name" value="3-Deoxy-D-manno-octulosonic-acid transferase, N-terminal domain"/>
    <property type="match status" value="1"/>
</dbReference>
<keyword evidence="9" id="KW-1003">Cell membrane</keyword>
<dbReference type="GO" id="GO:0043842">
    <property type="term" value="F:Kdo transferase activity"/>
    <property type="evidence" value="ECO:0007669"/>
    <property type="project" value="UniProtKB-EC"/>
</dbReference>
<organism evidence="11 12">
    <name type="scientific">Hydrogenivirga caldilitoris</name>
    <dbReference type="NCBI Taxonomy" id="246264"/>
    <lineage>
        <taxon>Bacteria</taxon>
        <taxon>Pseudomonadati</taxon>
        <taxon>Aquificota</taxon>
        <taxon>Aquificia</taxon>
        <taxon>Aquificales</taxon>
        <taxon>Aquificaceae</taxon>
        <taxon>Hydrogenivirga</taxon>
    </lineage>
</organism>
<dbReference type="Pfam" id="PF04413">
    <property type="entry name" value="Glycos_transf_N"/>
    <property type="match status" value="1"/>
</dbReference>
<dbReference type="EMBL" id="RCCJ01000001">
    <property type="protein sequence ID" value="RLJ70615.1"/>
    <property type="molecule type" value="Genomic_DNA"/>
</dbReference>
<feature type="site" description="Transition state stabilizer" evidence="8">
    <location>
        <position position="163"/>
    </location>
</feature>
<sequence>MHFCLKKRFLLEKPNVDNLSKPIWVHCASVGEFNTFKPILRELKSREQVVLTYFSPRAKGYLEKQSGLYDLLFPLPLDLPFLLRRFESLIQPKVLIIVEREFWPALIKATRVKKILVNAYARGNFLEKLLLPNFKLIIARTERDRELFEREGAGKVVSCGNLKFVQENDLQPINLKIPEGYKLWVAGSTREGEEEIILEAFLEVRKSLPLKLVIAPRHVSRVKEVEKVLRGKGLSYARRSSMGEEWDILLVDTLGELKAMYSLADVAFVGGTFYPAGGHNLLEPAFFGKPVVFGPSTYKVRDLEEFLLSSGYGFKVSSLKELVATVEKLLKEGFTPAGDLKSYSQQVKECYIRTISGEL</sequence>
<accession>A0A497XNU2</accession>
<gene>
    <name evidence="11" type="ORF">BCF55_0892</name>
</gene>
<dbReference type="Proteomes" id="UP000267841">
    <property type="component" value="Unassembled WGS sequence"/>
</dbReference>
<evidence type="ECO:0000313" key="11">
    <source>
        <dbReference type="EMBL" id="RLJ70615.1"/>
    </source>
</evidence>
<comment type="similarity">
    <text evidence="9">Belongs to the glycosyltransferase group 1 family.</text>
</comment>
<keyword evidence="9" id="KW-0472">Membrane</keyword>
<dbReference type="InterPro" id="IPR007507">
    <property type="entry name" value="Glycos_transf_N"/>
</dbReference>
<evidence type="ECO:0000313" key="12">
    <source>
        <dbReference type="Proteomes" id="UP000267841"/>
    </source>
</evidence>
<evidence type="ECO:0000259" key="10">
    <source>
        <dbReference type="Pfam" id="PF04413"/>
    </source>
</evidence>
<dbReference type="GO" id="GO:0005886">
    <property type="term" value="C:plasma membrane"/>
    <property type="evidence" value="ECO:0007669"/>
    <property type="project" value="UniProtKB-SubCell"/>
</dbReference>
<evidence type="ECO:0000256" key="8">
    <source>
        <dbReference type="PIRSR" id="PIRSR639901-2"/>
    </source>
</evidence>
<dbReference type="OrthoDB" id="9789797at2"/>
<dbReference type="GO" id="GO:0009244">
    <property type="term" value="P:lipopolysaccharide core region biosynthetic process"/>
    <property type="evidence" value="ECO:0007669"/>
    <property type="project" value="UniProtKB-UniRule"/>
</dbReference>
<evidence type="ECO:0000256" key="5">
    <source>
        <dbReference type="ARBA" id="ARBA00031445"/>
    </source>
</evidence>
<dbReference type="SUPFAM" id="SSF53756">
    <property type="entry name" value="UDP-Glycosyltransferase/glycogen phosphorylase"/>
    <property type="match status" value="1"/>
</dbReference>
<dbReference type="InterPro" id="IPR038107">
    <property type="entry name" value="Glycos_transf_N_sf"/>
</dbReference>